<dbReference type="GO" id="GO:0003677">
    <property type="term" value="F:DNA binding"/>
    <property type="evidence" value="ECO:0007669"/>
    <property type="project" value="InterPro"/>
</dbReference>
<accession>A0A934PPS1</accession>
<dbReference type="Proteomes" id="UP000609172">
    <property type="component" value="Unassembled WGS sequence"/>
</dbReference>
<dbReference type="SUPFAM" id="SSF57783">
    <property type="entry name" value="Zinc beta-ribbon"/>
    <property type="match status" value="1"/>
</dbReference>
<dbReference type="AlphaFoldDB" id="A0A934PPS1"/>
<evidence type="ECO:0000313" key="1">
    <source>
        <dbReference type="EMBL" id="MBK0371169.1"/>
    </source>
</evidence>
<dbReference type="Gene3D" id="3.90.580.10">
    <property type="entry name" value="Zinc finger, CHC2-type domain"/>
    <property type="match status" value="1"/>
</dbReference>
<protein>
    <submittedName>
        <fullName evidence="1">Toprim domain-containing protein</fullName>
    </submittedName>
</protein>
<organism evidence="1 2">
    <name type="scientific">Flavobacterium agrisoli</name>
    <dbReference type="NCBI Taxonomy" id="2793066"/>
    <lineage>
        <taxon>Bacteria</taxon>
        <taxon>Pseudomonadati</taxon>
        <taxon>Bacteroidota</taxon>
        <taxon>Flavobacteriia</taxon>
        <taxon>Flavobacteriales</taxon>
        <taxon>Flavobacteriaceae</taxon>
        <taxon>Flavobacterium</taxon>
    </lineage>
</organism>
<name>A0A934PPS1_9FLAO</name>
<dbReference type="Pfam" id="PF13155">
    <property type="entry name" value="Toprim_2"/>
    <property type="match status" value="1"/>
</dbReference>
<dbReference type="GO" id="GO:0008270">
    <property type="term" value="F:zinc ion binding"/>
    <property type="evidence" value="ECO:0007669"/>
    <property type="project" value="InterPro"/>
</dbReference>
<dbReference type="EMBL" id="JAEHFV010000009">
    <property type="protein sequence ID" value="MBK0371169.1"/>
    <property type="molecule type" value="Genomic_DNA"/>
</dbReference>
<reference evidence="1" key="1">
    <citation type="submission" date="2020-12" db="EMBL/GenBank/DDBJ databases">
        <title>Bacterial novel species Flavobacterium sp. SE-1-e isolated from soil.</title>
        <authorList>
            <person name="Jung H.-Y."/>
        </authorList>
    </citation>
    <scope>NUCLEOTIDE SEQUENCE</scope>
    <source>
        <strain evidence="1">SE-1-e</strain>
    </source>
</reference>
<sequence length="288" mass="33526">MRFKKEKLSTEEAKKIDLILYLSSLGFQPAQIRNLEYWYNSPLRMEQQPSFKVTKKLNLWFDHGLGKGGTLIDFGILYHKCTVSELLQILNADFSLQQHDPIPLRKNFPPINKIVITGEYPLTTPSLLSYIKTRKIPIEIAKQYCLEIHYNLSGRFYFGIGFKNNSGGFEIRNIYFKTSSSPKDITTLKNGSNKVAVFEGFIDFLSFKTMIKNDKKTSQDFIILNSVSFFERARPIMESYSQIELYLDRDFAGINCTQRALSWSDKFIDKSLLYKNHKDINEWLMNSK</sequence>
<dbReference type="Gene3D" id="3.40.1360.10">
    <property type="match status" value="1"/>
</dbReference>
<dbReference type="GO" id="GO:0006260">
    <property type="term" value="P:DNA replication"/>
    <property type="evidence" value="ECO:0007669"/>
    <property type="project" value="InterPro"/>
</dbReference>
<proteinExistence type="predicted"/>
<evidence type="ECO:0000313" key="2">
    <source>
        <dbReference type="Proteomes" id="UP000609172"/>
    </source>
</evidence>
<comment type="caution">
    <text evidence="1">The sequence shown here is derived from an EMBL/GenBank/DDBJ whole genome shotgun (WGS) entry which is preliminary data.</text>
</comment>
<keyword evidence="2" id="KW-1185">Reference proteome</keyword>
<gene>
    <name evidence="1" type="ORF">I5M07_15160</name>
</gene>
<dbReference type="InterPro" id="IPR036977">
    <property type="entry name" value="DNA_primase_Znf_CHC2"/>
</dbReference>